<dbReference type="EMBL" id="DF970209">
    <property type="protein sequence ID" value="GAP66491.1"/>
    <property type="molecule type" value="Genomic_DNA"/>
</dbReference>
<dbReference type="PANTHER" id="PTHR33221">
    <property type="entry name" value="WINGED HELIX-TURN-HELIX TRANSCRIPTIONAL REGULATOR, RRF2 FAMILY"/>
    <property type="match status" value="1"/>
</dbReference>
<dbReference type="InterPro" id="IPR036390">
    <property type="entry name" value="WH_DNA-bd_sf"/>
</dbReference>
<dbReference type="Gene3D" id="1.10.10.10">
    <property type="entry name" value="Winged helix-like DNA-binding domain superfamily/Winged helix DNA-binding domain"/>
    <property type="match status" value="1"/>
</dbReference>
<dbReference type="InterPro" id="IPR030489">
    <property type="entry name" value="TR_Rrf2-type_CS"/>
</dbReference>
<dbReference type="InterPro" id="IPR011991">
    <property type="entry name" value="ArsR-like_HTH"/>
</dbReference>
<dbReference type="STRING" id="1475481.GCA_000953855_01834"/>
<organism evidence="1">
    <name type="scientific">Mizugakiibacter sediminis</name>
    <dbReference type="NCBI Taxonomy" id="1475481"/>
    <lineage>
        <taxon>Bacteria</taxon>
        <taxon>Pseudomonadati</taxon>
        <taxon>Pseudomonadota</taxon>
        <taxon>Gammaproteobacteria</taxon>
        <taxon>Lysobacterales</taxon>
        <taxon>Rhodanobacteraceae</taxon>
        <taxon>Mizugakiibacter</taxon>
    </lineage>
</organism>
<evidence type="ECO:0000313" key="2">
    <source>
        <dbReference type="Proteomes" id="UP000253740"/>
    </source>
</evidence>
<dbReference type="AlphaFoldDB" id="A0A0K8QP26"/>
<dbReference type="Proteomes" id="UP000253740">
    <property type="component" value="Unassembled WGS sequence"/>
</dbReference>
<dbReference type="CDD" id="cd00090">
    <property type="entry name" value="HTH_ARSR"/>
    <property type="match status" value="1"/>
</dbReference>
<name>A0A0K8QP26_9GAMM</name>
<dbReference type="GO" id="GO:0003700">
    <property type="term" value="F:DNA-binding transcription factor activity"/>
    <property type="evidence" value="ECO:0007669"/>
    <property type="project" value="TreeGrafter"/>
</dbReference>
<evidence type="ECO:0000313" key="1">
    <source>
        <dbReference type="EMBL" id="GAP66491.1"/>
    </source>
</evidence>
<reference evidence="1" key="1">
    <citation type="submission" date="2015-08" db="EMBL/GenBank/DDBJ databases">
        <title>Complete DNA Sequence of Pseudomonas syringae pv. actinidiae, the Causal Agent of Kiwifruit Canker Disease.</title>
        <authorList>
            <person name="Rikkerink E.H.A."/>
            <person name="Fineran P.C."/>
        </authorList>
    </citation>
    <scope>NUCLEOTIDE SEQUENCE</scope>
    <source>
        <strain evidence="1">SkMP5</strain>
    </source>
</reference>
<dbReference type="Pfam" id="PF02082">
    <property type="entry name" value="Rrf2"/>
    <property type="match status" value="1"/>
</dbReference>
<accession>A0A0K8QP26</accession>
<gene>
    <name evidence="1" type="ORF">MBSD_n1799</name>
</gene>
<dbReference type="PROSITE" id="PS01332">
    <property type="entry name" value="HTH_RRF2_1"/>
    <property type="match status" value="1"/>
</dbReference>
<dbReference type="PANTHER" id="PTHR33221:SF2">
    <property type="entry name" value="TRANSCRIPTIONAL REGULATOR"/>
    <property type="match status" value="1"/>
</dbReference>
<dbReference type="PROSITE" id="PS51197">
    <property type="entry name" value="HTH_RRF2_2"/>
    <property type="match status" value="1"/>
</dbReference>
<dbReference type="NCBIfam" id="TIGR00738">
    <property type="entry name" value="rrf2_super"/>
    <property type="match status" value="1"/>
</dbReference>
<proteinExistence type="predicted"/>
<dbReference type="InterPro" id="IPR014290">
    <property type="entry name" value="SUF_FeS_clus_asmbl_reg"/>
</dbReference>
<dbReference type="SUPFAM" id="SSF46785">
    <property type="entry name" value="Winged helix' DNA-binding domain"/>
    <property type="match status" value="1"/>
</dbReference>
<dbReference type="InterPro" id="IPR036388">
    <property type="entry name" value="WH-like_DNA-bd_sf"/>
</dbReference>
<keyword evidence="2" id="KW-1185">Reference proteome</keyword>
<dbReference type="GO" id="GO:0005829">
    <property type="term" value="C:cytosol"/>
    <property type="evidence" value="ECO:0007669"/>
    <property type="project" value="TreeGrafter"/>
</dbReference>
<dbReference type="InterPro" id="IPR000944">
    <property type="entry name" value="Tscrpt_reg_Rrf2"/>
</dbReference>
<protein>
    <submittedName>
        <fullName evidence="1">Transcriptional regulator, BadM/Rrf2 family</fullName>
    </submittedName>
</protein>
<dbReference type="NCBIfam" id="TIGR02944">
    <property type="entry name" value="suf_reg_Xantho"/>
    <property type="match status" value="1"/>
</dbReference>
<sequence length="182" mass="19296">MQATHAFRPPIPCPRLPDIDLPVANQYHFGTYWTAPMLRVSRLTDYATVVMTCLASTPGTVLSAMQIAEDTRLEMPTVSKLLKQLAHAGLVESFRGASGGYRLARPAGAITVAEIVEAMEGPLGMTECGASPGSCEREGHCSVRGNWQRINVAVAAALRAVTLADMLAPTHARGAARPVATA</sequence>